<name>A0A1M7HEY8_9BACL</name>
<dbReference type="GO" id="GO:0016787">
    <property type="term" value="F:hydrolase activity"/>
    <property type="evidence" value="ECO:0007669"/>
    <property type="project" value="UniProtKB-KW"/>
</dbReference>
<comment type="function">
    <text evidence="2">CRISPR (clustered regularly interspaced short palindromic repeat) is an adaptive immune system that provides protection against mobile genetic elements (viruses, transposable elements and conjugative plasmids). CRISPR clusters contain spacers, sequences complementary to antecedent mobile elements, and target invading nucleic acids. CRISPR clusters are transcribed and processed into CRISPR RNA (crRNA).</text>
</comment>
<organism evidence="3 4">
    <name type="scientific">Lacicoccus alkaliphilus DSM 16010</name>
    <dbReference type="NCBI Taxonomy" id="1123231"/>
    <lineage>
        <taxon>Bacteria</taxon>
        <taxon>Bacillati</taxon>
        <taxon>Bacillota</taxon>
        <taxon>Bacilli</taxon>
        <taxon>Bacillales</taxon>
        <taxon>Salinicoccaceae</taxon>
        <taxon>Lacicoccus</taxon>
    </lineage>
</organism>
<keyword evidence="2" id="KW-0540">Nuclease</keyword>
<dbReference type="EMBL" id="FRCF01000008">
    <property type="protein sequence ID" value="SHM26998.1"/>
    <property type="molecule type" value="Genomic_DNA"/>
</dbReference>
<dbReference type="NCBIfam" id="TIGR02593">
    <property type="entry name" value="CRISPR_cas5"/>
    <property type="match status" value="1"/>
</dbReference>
<keyword evidence="2" id="KW-0694">RNA-binding</keyword>
<dbReference type="GO" id="GO:0004519">
    <property type="term" value="F:endonuclease activity"/>
    <property type="evidence" value="ECO:0007669"/>
    <property type="project" value="UniProtKB-UniRule"/>
</dbReference>
<dbReference type="InterPro" id="IPR021124">
    <property type="entry name" value="CRISPR-assoc_prot_Cas5"/>
</dbReference>
<sequence length="237" mass="27376">MKFQSKPLYFKVYGDYALWSDVSSKGGGEKFSYSVPTRQGLHGIADSLYFKPTLVNVIDEVKVINPIQTDTKGIRAMVGKGKADLNYVTYLSDPCYYVKYHFEWNENRQDLDYDRNQKKHEAIAERSIKKGGRRDVFLGTRECVAYVEAVSADEYDQARSFYDDQTLSFGIMFHSFKYPTSPNKPLIACFTNTVMKDGVIRFKSQDECEVQNELSVYDFKYSKQIKSVEEEYDGLDK</sequence>
<dbReference type="GO" id="GO:0043571">
    <property type="term" value="P:maintenance of CRISPR repeat elements"/>
    <property type="evidence" value="ECO:0007669"/>
    <property type="project" value="UniProtKB-UniRule"/>
</dbReference>
<keyword evidence="1 2" id="KW-0051">Antiviral defense</keyword>
<dbReference type="OrthoDB" id="5621871at2"/>
<evidence type="ECO:0000313" key="3">
    <source>
        <dbReference type="EMBL" id="SHM26998.1"/>
    </source>
</evidence>
<dbReference type="InterPro" id="IPR013422">
    <property type="entry name" value="CRISPR-assoc_prot_Cas5_N"/>
</dbReference>
<dbReference type="STRING" id="1123231.SAMN02745189_01843"/>
<dbReference type="Proteomes" id="UP000184206">
    <property type="component" value="Unassembled WGS sequence"/>
</dbReference>
<gene>
    <name evidence="3" type="ORF">SAMN02745189_01843</name>
</gene>
<dbReference type="Gene3D" id="3.30.70.2660">
    <property type="match status" value="1"/>
</dbReference>
<proteinExistence type="inferred from homology"/>
<dbReference type="PIRSF" id="PIRSF029950">
    <property type="entry name" value="Cas_CT1134"/>
    <property type="match status" value="1"/>
</dbReference>
<keyword evidence="2" id="KW-0378">Hydrolase</keyword>
<comment type="similarity">
    <text evidence="2">Belongs to the CRISPR-associated protein Cas5 family. Subtype I-C/Dvulg subfamily.</text>
</comment>
<keyword evidence="4" id="KW-1185">Reference proteome</keyword>
<dbReference type="GO" id="GO:0051607">
    <property type="term" value="P:defense response to virus"/>
    <property type="evidence" value="ECO:0007669"/>
    <property type="project" value="UniProtKB-UniRule"/>
</dbReference>
<protein>
    <recommendedName>
        <fullName evidence="2">pre-crRNA processing endonuclease</fullName>
        <ecNumber evidence="2">3.1.-.-</ecNumber>
    </recommendedName>
</protein>
<dbReference type="AlphaFoldDB" id="A0A1M7HEY8"/>
<dbReference type="NCBIfam" id="TIGR01876">
    <property type="entry name" value="cas_Cas5d"/>
    <property type="match status" value="1"/>
</dbReference>
<evidence type="ECO:0000313" key="4">
    <source>
        <dbReference type="Proteomes" id="UP000184206"/>
    </source>
</evidence>
<dbReference type="GO" id="GO:0003723">
    <property type="term" value="F:RNA binding"/>
    <property type="evidence" value="ECO:0007669"/>
    <property type="project" value="UniProtKB-UniRule"/>
</dbReference>
<dbReference type="InterPro" id="IPR010155">
    <property type="entry name" value="CRISPR-assoc_prot_Cas5d"/>
</dbReference>
<keyword evidence="2" id="KW-0255">Endonuclease</keyword>
<dbReference type="RefSeq" id="WP_072710284.1">
    <property type="nucleotide sequence ID" value="NZ_FRCF01000008.1"/>
</dbReference>
<dbReference type="Pfam" id="PF09704">
    <property type="entry name" value="Cas_Cas5d"/>
    <property type="match status" value="1"/>
</dbReference>
<dbReference type="EC" id="3.1.-.-" evidence="2"/>
<reference evidence="3 4" key="1">
    <citation type="submission" date="2016-11" db="EMBL/GenBank/DDBJ databases">
        <authorList>
            <person name="Jaros S."/>
            <person name="Januszkiewicz K."/>
            <person name="Wedrychowicz H."/>
        </authorList>
    </citation>
    <scope>NUCLEOTIDE SEQUENCE [LARGE SCALE GENOMIC DNA]</scope>
    <source>
        <strain evidence="3 4">DSM 16010</strain>
    </source>
</reference>
<evidence type="ECO:0000256" key="2">
    <source>
        <dbReference type="PIRNR" id="PIRNR029950"/>
    </source>
</evidence>
<accession>A0A1M7HEY8</accession>
<evidence type="ECO:0000256" key="1">
    <source>
        <dbReference type="ARBA" id="ARBA00023118"/>
    </source>
</evidence>